<dbReference type="AlphaFoldDB" id="A0A0A0LWV1"/>
<dbReference type="Pfam" id="PF23282">
    <property type="entry name" value="WHD_ROQ1"/>
    <property type="match status" value="1"/>
</dbReference>
<organism evidence="6 7">
    <name type="scientific">Cucumis sativus</name>
    <name type="common">Cucumber</name>
    <dbReference type="NCBI Taxonomy" id="3659"/>
    <lineage>
        <taxon>Eukaryota</taxon>
        <taxon>Viridiplantae</taxon>
        <taxon>Streptophyta</taxon>
        <taxon>Embryophyta</taxon>
        <taxon>Tracheophyta</taxon>
        <taxon>Spermatophyta</taxon>
        <taxon>Magnoliopsida</taxon>
        <taxon>eudicotyledons</taxon>
        <taxon>Gunneridae</taxon>
        <taxon>Pentapetalae</taxon>
        <taxon>rosids</taxon>
        <taxon>fabids</taxon>
        <taxon>Cucurbitales</taxon>
        <taxon>Cucurbitaceae</taxon>
        <taxon>Benincaseae</taxon>
        <taxon>Cucumis</taxon>
    </lineage>
</organism>
<reference evidence="6 7" key="3">
    <citation type="journal article" date="2010" name="BMC Genomics">
        <title>Transcriptome sequencing and comparative analysis of cucumber flowers with different sex types.</title>
        <authorList>
            <person name="Guo S."/>
            <person name="Zheng Y."/>
            <person name="Joung J.G."/>
            <person name="Liu S."/>
            <person name="Zhang Z."/>
            <person name="Crasta O.R."/>
            <person name="Sobral B.W."/>
            <person name="Xu Y."/>
            <person name="Huang S."/>
            <person name="Fei Z."/>
        </authorList>
    </citation>
    <scope>NUCLEOTIDE SEQUENCE [LARGE SCALE GENOMIC DNA]</scope>
    <source>
        <strain evidence="7">cv. 9930</strain>
    </source>
</reference>
<dbReference type="PROSITE" id="PS51450">
    <property type="entry name" value="LRR"/>
    <property type="match status" value="2"/>
</dbReference>
<dbReference type="InterPro" id="IPR058192">
    <property type="entry name" value="WHD_ROQ1-like"/>
</dbReference>
<dbReference type="GO" id="GO:0006952">
    <property type="term" value="P:defense response"/>
    <property type="evidence" value="ECO:0007669"/>
    <property type="project" value="InterPro"/>
</dbReference>
<keyword evidence="2" id="KW-0677">Repeat</keyword>
<dbReference type="SUPFAM" id="SSF52200">
    <property type="entry name" value="Toll/Interleukin receptor TIR domain"/>
    <property type="match status" value="1"/>
</dbReference>
<dbReference type="SMART" id="SM00255">
    <property type="entry name" value="TIR"/>
    <property type="match status" value="1"/>
</dbReference>
<evidence type="ECO:0000256" key="3">
    <source>
        <dbReference type="ARBA" id="ARBA00022821"/>
    </source>
</evidence>
<dbReference type="GO" id="GO:0007165">
    <property type="term" value="P:signal transduction"/>
    <property type="evidence" value="ECO:0007669"/>
    <property type="project" value="InterPro"/>
</dbReference>
<dbReference type="InterPro" id="IPR027417">
    <property type="entry name" value="P-loop_NTPase"/>
</dbReference>
<dbReference type="InterPro" id="IPR000157">
    <property type="entry name" value="TIR_dom"/>
</dbReference>
<feature type="domain" description="TIR" evidence="5">
    <location>
        <begin position="21"/>
        <end position="188"/>
    </location>
</feature>
<dbReference type="PANTHER" id="PTHR11017">
    <property type="entry name" value="LEUCINE-RICH REPEAT-CONTAINING PROTEIN"/>
    <property type="match status" value="1"/>
</dbReference>
<reference evidence="6 7" key="2">
    <citation type="journal article" date="2009" name="PLoS ONE">
        <title>An integrated genetic and cytogenetic map of the cucumber genome.</title>
        <authorList>
            <person name="Ren Y."/>
            <person name="Zhang Z."/>
            <person name="Liu J."/>
            <person name="Staub J.E."/>
            <person name="Han Y."/>
            <person name="Cheng Z."/>
            <person name="Li X."/>
            <person name="Lu J."/>
            <person name="Miao H."/>
            <person name="Kang H."/>
            <person name="Xie B."/>
            <person name="Gu X."/>
            <person name="Wang X."/>
            <person name="Du Y."/>
            <person name="Jin W."/>
            <person name="Huang S."/>
        </authorList>
    </citation>
    <scope>NUCLEOTIDE SEQUENCE [LARGE SCALE GENOMIC DNA]</scope>
    <source>
        <strain evidence="7">cv. 9930</strain>
    </source>
</reference>
<evidence type="ECO:0000313" key="7">
    <source>
        <dbReference type="Proteomes" id="UP000029981"/>
    </source>
</evidence>
<dbReference type="InterPro" id="IPR002182">
    <property type="entry name" value="NB-ARC"/>
</dbReference>
<dbReference type="Pfam" id="PF00931">
    <property type="entry name" value="NB-ARC"/>
    <property type="match status" value="1"/>
</dbReference>
<evidence type="ECO:0000256" key="4">
    <source>
        <dbReference type="ARBA" id="ARBA00023027"/>
    </source>
</evidence>
<evidence type="ECO:0000256" key="1">
    <source>
        <dbReference type="ARBA" id="ARBA00022614"/>
    </source>
</evidence>
<dbReference type="Gene3D" id="1.10.8.430">
    <property type="entry name" value="Helical domain of apoptotic protease-activating factors"/>
    <property type="match status" value="1"/>
</dbReference>
<dbReference type="EMBL" id="CM002922">
    <property type="protein sequence ID" value="KGN65332.1"/>
    <property type="molecule type" value="Genomic_DNA"/>
</dbReference>
<dbReference type="InterPro" id="IPR032675">
    <property type="entry name" value="LRR_dom_sf"/>
</dbReference>
<name>A0A0A0LWV1_CUCSA</name>
<dbReference type="GO" id="GO:0043531">
    <property type="term" value="F:ADP binding"/>
    <property type="evidence" value="ECO:0007669"/>
    <property type="project" value="InterPro"/>
</dbReference>
<gene>
    <name evidence="6" type="ORF">Csa_1G334920</name>
</gene>
<protein>
    <recommendedName>
        <fullName evidence="5">TIR domain-containing protein</fullName>
    </recommendedName>
</protein>
<dbReference type="Gramene" id="KGN65332">
    <property type="protein sequence ID" value="KGN65332"/>
    <property type="gene ID" value="Csa_1G334920"/>
</dbReference>
<dbReference type="InterPro" id="IPR044974">
    <property type="entry name" value="Disease_R_plants"/>
</dbReference>
<evidence type="ECO:0000313" key="6">
    <source>
        <dbReference type="EMBL" id="KGN65332.1"/>
    </source>
</evidence>
<dbReference type="OMA" id="SAICHEN"/>
<dbReference type="FunFam" id="3.40.50.10140:FF:000007">
    <property type="entry name" value="Disease resistance protein (TIR-NBS-LRR class)"/>
    <property type="match status" value="1"/>
</dbReference>
<reference evidence="6 7" key="1">
    <citation type="journal article" date="2009" name="Nat. Genet.">
        <title>The genome of the cucumber, Cucumis sativus L.</title>
        <authorList>
            <person name="Huang S."/>
            <person name="Li R."/>
            <person name="Zhang Z."/>
            <person name="Li L."/>
            <person name="Gu X."/>
            <person name="Fan W."/>
            <person name="Lucas W.J."/>
            <person name="Wang X."/>
            <person name="Xie B."/>
            <person name="Ni P."/>
            <person name="Ren Y."/>
            <person name="Zhu H."/>
            <person name="Li J."/>
            <person name="Lin K."/>
            <person name="Jin W."/>
            <person name="Fei Z."/>
            <person name="Li G."/>
            <person name="Staub J."/>
            <person name="Kilian A."/>
            <person name="van der Vossen E.A."/>
            <person name="Wu Y."/>
            <person name="Guo J."/>
            <person name="He J."/>
            <person name="Jia Z."/>
            <person name="Ren Y."/>
            <person name="Tian G."/>
            <person name="Lu Y."/>
            <person name="Ruan J."/>
            <person name="Qian W."/>
            <person name="Wang M."/>
            <person name="Huang Q."/>
            <person name="Li B."/>
            <person name="Xuan Z."/>
            <person name="Cao J."/>
            <person name="Asan"/>
            <person name="Wu Z."/>
            <person name="Zhang J."/>
            <person name="Cai Q."/>
            <person name="Bai Y."/>
            <person name="Zhao B."/>
            <person name="Han Y."/>
            <person name="Li Y."/>
            <person name="Li X."/>
            <person name="Wang S."/>
            <person name="Shi Q."/>
            <person name="Liu S."/>
            <person name="Cho W.K."/>
            <person name="Kim J.Y."/>
            <person name="Xu Y."/>
            <person name="Heller-Uszynska K."/>
            <person name="Miao H."/>
            <person name="Cheng Z."/>
            <person name="Zhang S."/>
            <person name="Wu J."/>
            <person name="Yang Y."/>
            <person name="Kang H."/>
            <person name="Li M."/>
            <person name="Liang H."/>
            <person name="Ren X."/>
            <person name="Shi Z."/>
            <person name="Wen M."/>
            <person name="Jian M."/>
            <person name="Yang H."/>
            <person name="Zhang G."/>
            <person name="Yang Z."/>
            <person name="Chen R."/>
            <person name="Liu S."/>
            <person name="Li J."/>
            <person name="Ma L."/>
            <person name="Liu H."/>
            <person name="Zhou Y."/>
            <person name="Zhao J."/>
            <person name="Fang X."/>
            <person name="Li G."/>
            <person name="Fang L."/>
            <person name="Li Y."/>
            <person name="Liu D."/>
            <person name="Zheng H."/>
            <person name="Zhang Y."/>
            <person name="Qin N."/>
            <person name="Li Z."/>
            <person name="Yang G."/>
            <person name="Yang S."/>
            <person name="Bolund L."/>
            <person name="Kristiansen K."/>
            <person name="Zheng H."/>
            <person name="Li S."/>
            <person name="Zhang X."/>
            <person name="Yang H."/>
            <person name="Wang J."/>
            <person name="Sun R."/>
            <person name="Zhang B."/>
            <person name="Jiang S."/>
            <person name="Wang J."/>
            <person name="Du Y."/>
            <person name="Li S."/>
        </authorList>
    </citation>
    <scope>NUCLEOTIDE SEQUENCE [LARGE SCALE GENOMIC DNA]</scope>
    <source>
        <strain evidence="7">cv. 9930</strain>
    </source>
</reference>
<keyword evidence="7" id="KW-1185">Reference proteome</keyword>
<evidence type="ECO:0000259" key="5">
    <source>
        <dbReference type="PROSITE" id="PS50104"/>
    </source>
</evidence>
<dbReference type="PRINTS" id="PR00364">
    <property type="entry name" value="DISEASERSIST"/>
</dbReference>
<dbReference type="PANTHER" id="PTHR11017:SF570">
    <property type="entry name" value="DISEASE RESISTANCE PROTEIN (TIR-NBS CLASS)-RELATED"/>
    <property type="match status" value="1"/>
</dbReference>
<dbReference type="Gene3D" id="3.40.50.300">
    <property type="entry name" value="P-loop containing nucleotide triphosphate hydrolases"/>
    <property type="match status" value="1"/>
</dbReference>
<dbReference type="Proteomes" id="UP000029981">
    <property type="component" value="Chromosome 1"/>
</dbReference>
<dbReference type="SUPFAM" id="SSF52058">
    <property type="entry name" value="L domain-like"/>
    <property type="match status" value="2"/>
</dbReference>
<dbReference type="Pfam" id="PF23286">
    <property type="entry name" value="LRR_13"/>
    <property type="match status" value="1"/>
</dbReference>
<dbReference type="SUPFAM" id="SSF52540">
    <property type="entry name" value="P-loop containing nucleoside triphosphate hydrolases"/>
    <property type="match status" value="1"/>
</dbReference>
<keyword evidence="3" id="KW-0611">Plant defense</keyword>
<keyword evidence="4" id="KW-0520">NAD</keyword>
<dbReference type="InterPro" id="IPR035897">
    <property type="entry name" value="Toll_tir_struct_dom_sf"/>
</dbReference>
<dbReference type="InterPro" id="IPR058546">
    <property type="entry name" value="RPS4B/Roq1-like_LRR"/>
</dbReference>
<dbReference type="eggNOG" id="ENOG502SI7S">
    <property type="taxonomic scope" value="Eukaryota"/>
</dbReference>
<reference evidence="6 7" key="4">
    <citation type="journal article" date="2011" name="BMC Genomics">
        <title>RNA-Seq improves annotation of protein-coding genes in the cucumber genome.</title>
        <authorList>
            <person name="Li Z."/>
            <person name="Zhang Z."/>
            <person name="Yan P."/>
            <person name="Huang S."/>
            <person name="Fei Z."/>
            <person name="Lin K."/>
        </authorList>
    </citation>
    <scope>NUCLEOTIDE SEQUENCE [LARGE SCALE GENOMIC DNA]</scope>
    <source>
        <strain evidence="7">cv. 9930</strain>
    </source>
</reference>
<dbReference type="PROSITE" id="PS50104">
    <property type="entry name" value="TIR"/>
    <property type="match status" value="1"/>
</dbReference>
<proteinExistence type="predicted"/>
<sequence>MGSSSVNGAESSSSCSSNSKWSYDVFLSFRGEDTRDKFISHLDLALRREGVNFFIDDKLDRGKQISKSLLKSIEGSRISIIIFSQNYASSTWCLDEVVKIIECMRSKKQTVLPVFYNVSPSEVVKQTGIFGEAFAKYETNPLMTNKIQPWKEALTTAATLSGWDLGNYWKNNEAHLIQDLVKKVSILKQTQLLNVAKHPVAIDSQLKAIEELASHGVSDNGVNMVGIHGMGGIGKTTLAKALYNKITYQFEACCFLSNVRETSEQFNGLVQLQEKLLNEIFKDNNLKVDNVDKGMNIIKDRLCSRKVLMVLDDVDKDDQLDALVGGRDWFGRGSKIIVTTRDRHLLETYSFDKIHPIQLLDCDKSLELFCWHAFKQSHPSRNYSELPELVRYCNGLPLALVILGSLLCKRDQIIWKSKLDELKNFPEPGIEAVFQISFKRLPENPPVKEIFLDICCFFVGEDVSYSKNVLKACDPYLESRIIILMDLSLVTVEDGKIQMHDLIRQMGQMIVRRKSFKPEKRSRLWVAKEAVKMLIEKSGTHKVKAIKLDLRNNGSLIVEAEAFRNMENLRLLILQNAAKLPTNIFKYLPNIKWIEYSSSSVRWYFPISFVVNGGLVGLVINGVSNKHPGIIFEDCKMLKHVDLSYWRLLEETPDFSAALNLEKLYLLSCKRLKMIHGSVASLSKLVTLDLEGCENLEKLPSSFLMLKSLEVLNLSGCIKLKEIPDLSASSNLKELHLRECYHLRIIHDSAVGRFLDKLVILDLEGCKILERLPRYISNSKSIEVMNLDSCRKIEQLFDNYFEKFPSHLKFESLKVLNLSYCQNLKEITDFSIASNLEIFDLRGCFSLRTIHKSVGSLDQLIALKLDFCHQLEELPSCLRLKSLDSLSLTNCYKIEQLPEFDENMKSLREMNLKGTAIRKLPTSIRYLIGLENLILSYCTNLISLPSEIHLLKSLKELDLRECSRLDMLPSGSSLNFPQRSLCSNLTILDLQNCNISNSDFLENLSNFCTTLKELNLSGNKFCCLPSLKNFTSLRLLELRNCKFLRNIVKIPHCLKRMDASGCELLVISPDYIADMMFRNQDLKLRNFKRELIVTYSEIPKFCNNQTTESSISFSFQHNSDMIIPALVVCVVFKVDADSFVAEAFIHFQVLFDGQKLMMPTMESWCGSKSEHMLLLRTPPSQLICLNENNRHKIEVSFQVRNYNKKAKVIIRSLGVYVVDDLFEHYK</sequence>
<dbReference type="Pfam" id="PF01582">
    <property type="entry name" value="TIR"/>
    <property type="match status" value="1"/>
</dbReference>
<dbReference type="InterPro" id="IPR042197">
    <property type="entry name" value="Apaf_helical"/>
</dbReference>
<dbReference type="Gene3D" id="3.80.10.10">
    <property type="entry name" value="Ribonuclease Inhibitor"/>
    <property type="match status" value="4"/>
</dbReference>
<accession>A0A0A0LWV1</accession>
<keyword evidence="1" id="KW-0433">Leucine-rich repeat</keyword>
<dbReference type="InterPro" id="IPR001611">
    <property type="entry name" value="Leu-rich_rpt"/>
</dbReference>
<dbReference type="Gene3D" id="3.40.50.10140">
    <property type="entry name" value="Toll/interleukin-1 receptor homology (TIR) domain"/>
    <property type="match status" value="1"/>
</dbReference>
<evidence type="ECO:0000256" key="2">
    <source>
        <dbReference type="ARBA" id="ARBA00022737"/>
    </source>
</evidence>